<sequence length="291" mass="31390">MIRLEAGDWRAELELRLGGAVLDLTYRGRPILRPTPQGADDPLQTACFPLVPYANRIDHGRFRFEGQAHDVGATPGFEPHALHGVGWRTAWTATQVDARAAVLTLRHAAGADWPWAFEAEQRLVLSDEGLSIALSLTNRDDRPAPAGVGLHPYFHRPFDARLTLAAPRVWLSADLIPQELAPADALFDWSRGPRVADAPFVDNAYDGWSGEARLASSDGVAVIDAPGVDRVHVYAPKGADFVCIEPVTHRPDALNAPGGEASGLVVLQPGHSVSLSMRIGVAPEPMPEAHD</sequence>
<proteinExistence type="predicted"/>
<dbReference type="RefSeq" id="WP_250202077.1">
    <property type="nucleotide sequence ID" value="NZ_CP097649.1"/>
</dbReference>
<keyword evidence="2" id="KW-1185">Reference proteome</keyword>
<dbReference type="EMBL" id="CP097649">
    <property type="protein sequence ID" value="URI15627.1"/>
    <property type="molecule type" value="Genomic_DNA"/>
</dbReference>
<dbReference type="Proteomes" id="UP001055429">
    <property type="component" value="Chromosome"/>
</dbReference>
<protein>
    <submittedName>
        <fullName evidence="1">Aldose 1-epimerase</fullName>
    </submittedName>
</protein>
<gene>
    <name evidence="1" type="ORF">M8231_01125</name>
</gene>
<dbReference type="Pfam" id="PF01263">
    <property type="entry name" value="Aldose_epim"/>
    <property type="match status" value="1"/>
</dbReference>
<dbReference type="Gene3D" id="2.70.98.10">
    <property type="match status" value="1"/>
</dbReference>
<dbReference type="InterPro" id="IPR014718">
    <property type="entry name" value="GH-type_carb-bd"/>
</dbReference>
<accession>A0ABY4SL15</accession>
<dbReference type="InterPro" id="IPR008183">
    <property type="entry name" value="Aldose_1/G6P_1-epimerase"/>
</dbReference>
<dbReference type="CDD" id="cd09021">
    <property type="entry name" value="Aldose_epim_Ec_YphB"/>
    <property type="match status" value="1"/>
</dbReference>
<evidence type="ECO:0000313" key="1">
    <source>
        <dbReference type="EMBL" id="URI15627.1"/>
    </source>
</evidence>
<reference evidence="1" key="1">
    <citation type="submission" date="2022-05" db="EMBL/GenBank/DDBJ databases">
        <title>Brevundimonas albigilva TT17 genome sequence.</title>
        <authorList>
            <person name="Lee K."/>
            <person name="Son H."/>
        </authorList>
    </citation>
    <scope>NUCLEOTIDE SEQUENCE</scope>
    <source>
        <strain evidence="1">TT17</strain>
    </source>
</reference>
<dbReference type="InterPro" id="IPR011013">
    <property type="entry name" value="Gal_mutarotase_sf_dom"/>
</dbReference>
<dbReference type="SUPFAM" id="SSF74650">
    <property type="entry name" value="Galactose mutarotase-like"/>
    <property type="match status" value="1"/>
</dbReference>
<evidence type="ECO:0000313" key="2">
    <source>
        <dbReference type="Proteomes" id="UP001055429"/>
    </source>
</evidence>
<organism evidence="1 2">
    <name type="scientific">Brevundimonas albigilva</name>
    <dbReference type="NCBI Taxonomy" id="1312364"/>
    <lineage>
        <taxon>Bacteria</taxon>
        <taxon>Pseudomonadati</taxon>
        <taxon>Pseudomonadota</taxon>
        <taxon>Alphaproteobacteria</taxon>
        <taxon>Caulobacterales</taxon>
        <taxon>Caulobacteraceae</taxon>
        <taxon>Brevundimonas</taxon>
    </lineage>
</organism>
<name>A0ABY4SL15_9CAUL</name>